<accession>A0A3M7QLU1</accession>
<dbReference type="EMBL" id="REGN01005787">
    <property type="protein sequence ID" value="RNA12021.1"/>
    <property type="molecule type" value="Genomic_DNA"/>
</dbReference>
<keyword evidence="2" id="KW-1185">Reference proteome</keyword>
<comment type="caution">
    <text evidence="1">The sequence shown here is derived from an EMBL/GenBank/DDBJ whole genome shotgun (WGS) entry which is preliminary data.</text>
</comment>
<dbReference type="Proteomes" id="UP000276133">
    <property type="component" value="Unassembled WGS sequence"/>
</dbReference>
<gene>
    <name evidence="1" type="ORF">BpHYR1_043017</name>
</gene>
<proteinExistence type="predicted"/>
<reference evidence="1 2" key="1">
    <citation type="journal article" date="2018" name="Sci. Rep.">
        <title>Genomic signatures of local adaptation to the degree of environmental predictability in rotifers.</title>
        <authorList>
            <person name="Franch-Gras L."/>
            <person name="Hahn C."/>
            <person name="Garcia-Roger E.M."/>
            <person name="Carmona M.J."/>
            <person name="Serra M."/>
            <person name="Gomez A."/>
        </authorList>
    </citation>
    <scope>NUCLEOTIDE SEQUENCE [LARGE SCALE GENOMIC DNA]</scope>
    <source>
        <strain evidence="1">HYR1</strain>
    </source>
</reference>
<dbReference type="AlphaFoldDB" id="A0A3M7QLU1"/>
<name>A0A3M7QLU1_BRAPC</name>
<sequence>MKIIKNLNMSKASKVVQKFKAIFLVISSHIHKKKYLFSLGNRIKVQLSRLNFVAFLNFTIPDHSKIHNFGIQTDYGMNGFRISALLSFFLSLSQ</sequence>
<organism evidence="1 2">
    <name type="scientific">Brachionus plicatilis</name>
    <name type="common">Marine rotifer</name>
    <name type="synonym">Brachionus muelleri</name>
    <dbReference type="NCBI Taxonomy" id="10195"/>
    <lineage>
        <taxon>Eukaryota</taxon>
        <taxon>Metazoa</taxon>
        <taxon>Spiralia</taxon>
        <taxon>Gnathifera</taxon>
        <taxon>Rotifera</taxon>
        <taxon>Eurotatoria</taxon>
        <taxon>Monogononta</taxon>
        <taxon>Pseudotrocha</taxon>
        <taxon>Ploima</taxon>
        <taxon>Brachionidae</taxon>
        <taxon>Brachionus</taxon>
    </lineage>
</organism>
<evidence type="ECO:0000313" key="2">
    <source>
        <dbReference type="Proteomes" id="UP000276133"/>
    </source>
</evidence>
<evidence type="ECO:0000313" key="1">
    <source>
        <dbReference type="EMBL" id="RNA12021.1"/>
    </source>
</evidence>
<protein>
    <submittedName>
        <fullName evidence="1">Uncharacterized protein</fullName>
    </submittedName>
</protein>